<accession>A0AAV7W9Y6</accession>
<organism evidence="1 2">
    <name type="scientific">Pleurodeles waltl</name>
    <name type="common">Iberian ribbed newt</name>
    <dbReference type="NCBI Taxonomy" id="8319"/>
    <lineage>
        <taxon>Eukaryota</taxon>
        <taxon>Metazoa</taxon>
        <taxon>Chordata</taxon>
        <taxon>Craniata</taxon>
        <taxon>Vertebrata</taxon>
        <taxon>Euteleostomi</taxon>
        <taxon>Amphibia</taxon>
        <taxon>Batrachia</taxon>
        <taxon>Caudata</taxon>
        <taxon>Salamandroidea</taxon>
        <taxon>Salamandridae</taxon>
        <taxon>Pleurodelinae</taxon>
        <taxon>Pleurodeles</taxon>
    </lineage>
</organism>
<dbReference type="Proteomes" id="UP001066276">
    <property type="component" value="Chromosome 1_2"/>
</dbReference>
<keyword evidence="2" id="KW-1185">Reference proteome</keyword>
<dbReference type="EMBL" id="JANPWB010000002">
    <property type="protein sequence ID" value="KAJ1208914.1"/>
    <property type="molecule type" value="Genomic_DNA"/>
</dbReference>
<sequence>MSADNCVMAKAGGWPDYRGVNKKAVAKVLYDREELSRFRDMEEKPSVDQYLCLREFNCSSDYIRLGRTRWDGSLLSRFRRSLRILANEGPVPRIEEIVELRSQS</sequence>
<protein>
    <submittedName>
        <fullName evidence="1">Uncharacterized protein</fullName>
    </submittedName>
</protein>
<evidence type="ECO:0000313" key="1">
    <source>
        <dbReference type="EMBL" id="KAJ1208914.1"/>
    </source>
</evidence>
<gene>
    <name evidence="1" type="ORF">NDU88_004296</name>
</gene>
<proteinExistence type="predicted"/>
<evidence type="ECO:0000313" key="2">
    <source>
        <dbReference type="Proteomes" id="UP001066276"/>
    </source>
</evidence>
<name>A0AAV7W9Y6_PLEWA</name>
<dbReference type="AlphaFoldDB" id="A0AAV7W9Y6"/>
<reference evidence="1" key="1">
    <citation type="journal article" date="2022" name="bioRxiv">
        <title>Sequencing and chromosome-scale assembly of the giantPleurodeles waltlgenome.</title>
        <authorList>
            <person name="Brown T."/>
            <person name="Elewa A."/>
            <person name="Iarovenko S."/>
            <person name="Subramanian E."/>
            <person name="Araus A.J."/>
            <person name="Petzold A."/>
            <person name="Susuki M."/>
            <person name="Suzuki K.-i.T."/>
            <person name="Hayashi T."/>
            <person name="Toyoda A."/>
            <person name="Oliveira C."/>
            <person name="Osipova E."/>
            <person name="Leigh N.D."/>
            <person name="Simon A."/>
            <person name="Yun M.H."/>
        </authorList>
    </citation>
    <scope>NUCLEOTIDE SEQUENCE</scope>
    <source>
        <strain evidence="1">20211129_DDA</strain>
        <tissue evidence="1">Liver</tissue>
    </source>
</reference>
<comment type="caution">
    <text evidence="1">The sequence shown here is derived from an EMBL/GenBank/DDBJ whole genome shotgun (WGS) entry which is preliminary data.</text>
</comment>